<name>A0ABQ9GEU9_9NEOP</name>
<keyword evidence="2" id="KW-1185">Reference proteome</keyword>
<dbReference type="Proteomes" id="UP001159363">
    <property type="component" value="Chromosome 12"/>
</dbReference>
<protein>
    <recommendedName>
        <fullName evidence="3">Reverse transcriptase domain-containing protein</fullName>
    </recommendedName>
</protein>
<comment type="caution">
    <text evidence="1">The sequence shown here is derived from an EMBL/GenBank/DDBJ whole genome shotgun (WGS) entry which is preliminary data.</text>
</comment>
<evidence type="ECO:0008006" key="3">
    <source>
        <dbReference type="Google" id="ProtNLM"/>
    </source>
</evidence>
<evidence type="ECO:0000313" key="1">
    <source>
        <dbReference type="EMBL" id="KAJ8869968.1"/>
    </source>
</evidence>
<accession>A0ABQ9GEU9</accession>
<reference evidence="1 2" key="1">
    <citation type="submission" date="2023-02" db="EMBL/GenBank/DDBJ databases">
        <title>LHISI_Scaffold_Assembly.</title>
        <authorList>
            <person name="Stuart O.P."/>
            <person name="Cleave R."/>
            <person name="Magrath M.J.L."/>
            <person name="Mikheyev A.S."/>
        </authorList>
    </citation>
    <scope>NUCLEOTIDE SEQUENCE [LARGE SCALE GENOMIC DNA]</scope>
    <source>
        <strain evidence="1">Daus_M_001</strain>
        <tissue evidence="1">Leg muscle</tissue>
    </source>
</reference>
<sequence>MNSAEFSGEELDKFINELELKKAPGYDNIILKYGILRIFYKGSGKGPKAIKSYRPLTLLLVLDKVRASPGFRRGKSTELPILDMVTKVRSIANTHHGIPLDIAGAFDNPWWPEVLWKLKR</sequence>
<evidence type="ECO:0000313" key="2">
    <source>
        <dbReference type="Proteomes" id="UP001159363"/>
    </source>
</evidence>
<dbReference type="EMBL" id="JARBHB010000013">
    <property type="protein sequence ID" value="KAJ8869968.1"/>
    <property type="molecule type" value="Genomic_DNA"/>
</dbReference>
<gene>
    <name evidence="1" type="ORF">PR048_028979</name>
</gene>
<organism evidence="1 2">
    <name type="scientific">Dryococelus australis</name>
    <dbReference type="NCBI Taxonomy" id="614101"/>
    <lineage>
        <taxon>Eukaryota</taxon>
        <taxon>Metazoa</taxon>
        <taxon>Ecdysozoa</taxon>
        <taxon>Arthropoda</taxon>
        <taxon>Hexapoda</taxon>
        <taxon>Insecta</taxon>
        <taxon>Pterygota</taxon>
        <taxon>Neoptera</taxon>
        <taxon>Polyneoptera</taxon>
        <taxon>Phasmatodea</taxon>
        <taxon>Verophasmatodea</taxon>
        <taxon>Anareolatae</taxon>
        <taxon>Phasmatidae</taxon>
        <taxon>Eurycanthinae</taxon>
        <taxon>Dryococelus</taxon>
    </lineage>
</organism>
<proteinExistence type="predicted"/>